<evidence type="ECO:0000313" key="2">
    <source>
        <dbReference type="Proteomes" id="UP001628124"/>
    </source>
</evidence>
<gene>
    <name evidence="1" type="ORF">KNCP2_07980</name>
</gene>
<proteinExistence type="predicted"/>
<accession>A0ABP9TXJ2</accession>
<organism evidence="1 2">
    <name type="scientific">Candidatus Rickettsia kedanie</name>
    <dbReference type="NCBI Taxonomy" id="3115352"/>
    <lineage>
        <taxon>Bacteria</taxon>
        <taxon>Pseudomonadati</taxon>
        <taxon>Pseudomonadota</taxon>
        <taxon>Alphaproteobacteria</taxon>
        <taxon>Rickettsiales</taxon>
        <taxon>Rickettsiaceae</taxon>
        <taxon>Rickettsieae</taxon>
        <taxon>Rickettsia</taxon>
        <taxon>spotted fever group</taxon>
    </lineage>
</organism>
<protein>
    <submittedName>
        <fullName evidence="1">Uncharacterized protein</fullName>
    </submittedName>
</protein>
<keyword evidence="2" id="KW-1185">Reference proteome</keyword>
<comment type="caution">
    <text evidence="1">The sequence shown here is derived from an EMBL/GenBank/DDBJ whole genome shotgun (WGS) entry which is preliminary data.</text>
</comment>
<evidence type="ECO:0000313" key="1">
    <source>
        <dbReference type="EMBL" id="GAA5252510.1"/>
    </source>
</evidence>
<reference evidence="1 2" key="1">
    <citation type="journal article" date="2024" name="Microbiol. Immunol.">
        <title>Discovery of a novel spotted fever group Rickettsia, 'Candidatus Rickettsia kedanie,' in unfed larval chigger mites, Leptotrombidium scutellare.</title>
        <authorList>
            <person name="Ogawa M."/>
            <person name="Matsutani M."/>
            <person name="Katayama T."/>
            <person name="Takada N."/>
            <person name="Noda S."/>
            <person name="Takahashi M."/>
            <person name="Kageyama D."/>
            <person name="Hanaoka N."/>
            <person name="Ebihara H."/>
        </authorList>
    </citation>
    <scope>NUCLEOTIDE SEQUENCE [LARGE SCALE GENOMIC DNA]</scope>
    <source>
        <strain evidence="1 2">KNCP2-13</strain>
    </source>
</reference>
<sequence>MYPVNNLDKKELYNILTPMLNPADKLVQILENIENKKYINVATSIGSLVWKEGQTLNIIKQIPNVVKAGVGYFKSEKYQLENKV</sequence>
<dbReference type="EMBL" id="BAABMM010000031">
    <property type="protein sequence ID" value="GAA5252510.1"/>
    <property type="molecule type" value="Genomic_DNA"/>
</dbReference>
<name>A0ABP9TXJ2_9RICK</name>
<dbReference type="Proteomes" id="UP001628124">
    <property type="component" value="Unassembled WGS sequence"/>
</dbReference>